<evidence type="ECO:0000256" key="7">
    <source>
        <dbReference type="ARBA" id="ARBA00023015"/>
    </source>
</evidence>
<dbReference type="Gene3D" id="3.30.450.40">
    <property type="match status" value="1"/>
</dbReference>
<keyword evidence="6" id="KW-0007">Acetylation</keyword>
<dbReference type="RefSeq" id="WP_201350766.1">
    <property type="nucleotide sequence ID" value="NZ_AP024270.1"/>
</dbReference>
<dbReference type="GO" id="GO:0006355">
    <property type="term" value="P:regulation of DNA-templated transcription"/>
    <property type="evidence" value="ECO:0007669"/>
    <property type="project" value="InterPro"/>
</dbReference>
<organism evidence="11 12">
    <name type="scientific">Thermus thermophilus</name>
    <dbReference type="NCBI Taxonomy" id="274"/>
    <lineage>
        <taxon>Bacteria</taxon>
        <taxon>Thermotogati</taxon>
        <taxon>Deinococcota</taxon>
        <taxon>Deinococci</taxon>
        <taxon>Thermales</taxon>
        <taxon>Thermaceae</taxon>
        <taxon>Thermus</taxon>
    </lineage>
</organism>
<dbReference type="Gene3D" id="1.10.10.10">
    <property type="entry name" value="Winged helix-like DNA-binding domain superfamily/Winged helix DNA-binding domain"/>
    <property type="match status" value="1"/>
</dbReference>
<gene>
    <name evidence="11" type="ORF">TthHB5018_13370</name>
</gene>
<feature type="domain" description="HTH iclR-type" evidence="9">
    <location>
        <begin position="7"/>
        <end position="67"/>
    </location>
</feature>
<comment type="similarity">
    <text evidence="1">Belongs to the ATP-dependent AMP-binding enzyme family.</text>
</comment>
<evidence type="ECO:0000256" key="1">
    <source>
        <dbReference type="ARBA" id="ARBA00006432"/>
    </source>
</evidence>
<evidence type="ECO:0000313" key="12">
    <source>
        <dbReference type="Proteomes" id="UP000596099"/>
    </source>
</evidence>
<dbReference type="PANTHER" id="PTHR24095:SF14">
    <property type="entry name" value="ACETYL-COENZYME A SYNTHETASE 1"/>
    <property type="match status" value="1"/>
</dbReference>
<name>A0A7R7TED0_THETH</name>
<dbReference type="PROSITE" id="PS51077">
    <property type="entry name" value="HTH_ICLR"/>
    <property type="match status" value="1"/>
</dbReference>
<keyword evidence="5" id="KW-0067">ATP-binding</keyword>
<dbReference type="PANTHER" id="PTHR24095">
    <property type="entry name" value="ACETYL-COENZYME A SYNTHETASE"/>
    <property type="match status" value="1"/>
</dbReference>
<dbReference type="Gene3D" id="3.30.300.30">
    <property type="match status" value="1"/>
</dbReference>
<evidence type="ECO:0000259" key="9">
    <source>
        <dbReference type="PROSITE" id="PS51077"/>
    </source>
</evidence>
<dbReference type="Gene3D" id="3.40.50.12780">
    <property type="entry name" value="N-terminal domain of ligase-like"/>
    <property type="match status" value="1"/>
</dbReference>
<evidence type="ECO:0000256" key="5">
    <source>
        <dbReference type="ARBA" id="ARBA00022840"/>
    </source>
</evidence>
<dbReference type="Pfam" id="PF13193">
    <property type="entry name" value="AMP-binding_C"/>
    <property type="match status" value="1"/>
</dbReference>
<dbReference type="InterPro" id="IPR045851">
    <property type="entry name" value="AMP-bd_C_sf"/>
</dbReference>
<dbReference type="PROSITE" id="PS51078">
    <property type="entry name" value="ICLR_ED"/>
    <property type="match status" value="1"/>
</dbReference>
<dbReference type="Pfam" id="PF01614">
    <property type="entry name" value="IclR_C"/>
    <property type="match status" value="1"/>
</dbReference>
<dbReference type="PROSITE" id="PS00455">
    <property type="entry name" value="AMP_BINDING"/>
    <property type="match status" value="1"/>
</dbReference>
<protein>
    <recommendedName>
        <fullName evidence="2">acetate--CoA ligase</fullName>
        <ecNumber evidence="2">6.2.1.1</ecNumber>
    </recommendedName>
</protein>
<dbReference type="SUPFAM" id="SSF55781">
    <property type="entry name" value="GAF domain-like"/>
    <property type="match status" value="1"/>
</dbReference>
<evidence type="ECO:0000313" key="11">
    <source>
        <dbReference type="EMBL" id="BCP66403.1"/>
    </source>
</evidence>
<dbReference type="InterPro" id="IPR025110">
    <property type="entry name" value="AMP-bd_C"/>
</dbReference>
<dbReference type="EMBL" id="AP024270">
    <property type="protein sequence ID" value="BCP66403.1"/>
    <property type="molecule type" value="Genomic_DNA"/>
</dbReference>
<dbReference type="AlphaFoldDB" id="A0A7R7TED0"/>
<dbReference type="Pfam" id="PF00501">
    <property type="entry name" value="AMP-binding"/>
    <property type="match status" value="1"/>
</dbReference>
<keyword evidence="4" id="KW-0547">Nucleotide-binding</keyword>
<dbReference type="GO" id="GO:0003677">
    <property type="term" value="F:DNA binding"/>
    <property type="evidence" value="ECO:0007669"/>
    <property type="project" value="InterPro"/>
</dbReference>
<dbReference type="InterPro" id="IPR000873">
    <property type="entry name" value="AMP-dep_synth/lig_dom"/>
</dbReference>
<dbReference type="InterPro" id="IPR036388">
    <property type="entry name" value="WH-like_DNA-bd_sf"/>
</dbReference>
<dbReference type="Pfam" id="PF16177">
    <property type="entry name" value="ACAS_N"/>
    <property type="match status" value="1"/>
</dbReference>
<dbReference type="EC" id="6.2.1.1" evidence="2"/>
<accession>A0A7R7TED0</accession>
<dbReference type="SUPFAM" id="SSF46785">
    <property type="entry name" value="Winged helix' DNA-binding domain"/>
    <property type="match status" value="1"/>
</dbReference>
<evidence type="ECO:0000256" key="4">
    <source>
        <dbReference type="ARBA" id="ARBA00022741"/>
    </source>
</evidence>
<feature type="domain" description="IclR-ED" evidence="10">
    <location>
        <begin position="38"/>
        <end position="237"/>
    </location>
</feature>
<dbReference type="Proteomes" id="UP000596099">
    <property type="component" value="Chromosome"/>
</dbReference>
<evidence type="ECO:0000256" key="6">
    <source>
        <dbReference type="ARBA" id="ARBA00022990"/>
    </source>
</evidence>
<evidence type="ECO:0000259" key="10">
    <source>
        <dbReference type="PROSITE" id="PS51078"/>
    </source>
</evidence>
<dbReference type="InterPro" id="IPR032387">
    <property type="entry name" value="ACAS_N"/>
</dbReference>
<dbReference type="InterPro" id="IPR014757">
    <property type="entry name" value="Tscrpt_reg_IclR_C"/>
</dbReference>
<dbReference type="GO" id="GO:0003987">
    <property type="term" value="F:acetate-CoA ligase activity"/>
    <property type="evidence" value="ECO:0007669"/>
    <property type="project" value="UniProtKB-EC"/>
</dbReference>
<dbReference type="InterPro" id="IPR005471">
    <property type="entry name" value="Tscrpt_reg_IclR_N"/>
</dbReference>
<dbReference type="InterPro" id="IPR042099">
    <property type="entry name" value="ANL_N_sf"/>
</dbReference>
<dbReference type="InterPro" id="IPR029016">
    <property type="entry name" value="GAF-like_dom_sf"/>
</dbReference>
<dbReference type="SUPFAM" id="SSF56801">
    <property type="entry name" value="Acetyl-CoA synthetase-like"/>
    <property type="match status" value="1"/>
</dbReference>
<dbReference type="Pfam" id="PF09339">
    <property type="entry name" value="HTH_IclR"/>
    <property type="match status" value="1"/>
</dbReference>
<dbReference type="InterPro" id="IPR020845">
    <property type="entry name" value="AMP-binding_CS"/>
</dbReference>
<dbReference type="InterPro" id="IPR036390">
    <property type="entry name" value="WH_DNA-bd_sf"/>
</dbReference>
<keyword evidence="7" id="KW-0805">Transcription regulation</keyword>
<evidence type="ECO:0000256" key="2">
    <source>
        <dbReference type="ARBA" id="ARBA00013275"/>
    </source>
</evidence>
<dbReference type="GO" id="GO:0005524">
    <property type="term" value="F:ATP binding"/>
    <property type="evidence" value="ECO:0007669"/>
    <property type="project" value="UniProtKB-KW"/>
</dbReference>
<proteinExistence type="inferred from homology"/>
<evidence type="ECO:0000256" key="3">
    <source>
        <dbReference type="ARBA" id="ARBA00022598"/>
    </source>
</evidence>
<evidence type="ECO:0000256" key="8">
    <source>
        <dbReference type="ARBA" id="ARBA00023163"/>
    </source>
</evidence>
<sequence length="845" mass="92264">MARKRGLSTVQQALRLLAYLADHPEGVGAKEVAHLLGKSLSSAYALLHSLMEEGFVVKEEGGFRLARQKPVPLEPTPLEEALEELYLRTRERCYLVLLTPQGVRLKTRGRQGQLHPLGEALPPEWHALALGKVLLAFGDFPLPPLTPKTPYTLTDPLALEEELKRVRASGLAVEMEEYALGVSGVAVPLLSPEGRLLGALGVKVPSRRFPFAFGRLARALAEVARVSAQVLPEEEAPAPPPALPEPGRVERIDPPEALRRAANLPDPRAAHRASLEDPEAFWEDFARGFAWERPWKAVFRREDRTWFAGGLTNVALNALDRHLPEKAQQVALLTLDGEGRLGKWTYKEVRELSSRLAGLFRTLGVGRGDRVALYLPTGLEAALAALACARIGAVHAALPLGLGPEALRRRLEDLRPRLLVAADAYFYRGQPVRVREVVEAAIQGLDLKVLWHVRGSPEFLERLYEARPAEPEPVPAAHPLFLLPTSGSTGKPKGVVHGHGGYMVGVAWALRHVFDLKPGEVFHTTADLFWIVGHSFGLYAPLLLGGTSLLVEDRPDHPSPGAFYERLAHLGVDVLLTSPAVLRTLRRHGEARPTGLRLAASVGEVLSPEIWRWTREHLAWPVDNWWQTELGAPALATPPALPAKPGHVGLPLPGVEARVVDEEGRPLPPGSKGHLVLGATGPAHMVDLQGGRSPWRGGLYWTGDLAEMDEEGYFRILGRTEEVIKVGEARIGPAEVEAVLLTHPQVAEAAAVGVPGETGEEIAVFVVPQAREFPEELKPLLAEKLKAHILRHLGPVPPPRVFFRERLPRTRSGKILRRLLKAELLGLDPGDTSGLEEDYGAGKAP</sequence>
<keyword evidence="8" id="KW-0804">Transcription</keyword>
<reference evidence="12" key="1">
    <citation type="submission" date="2021-01" db="EMBL/GenBank/DDBJ databases">
        <title>Complete Genome Sequence of Thermus thermophilus Strain HB5018, Isolated from Mine Onsen Hot Spring.</title>
        <authorList>
            <person name="Miyazaki K."/>
            <person name="Moriya T."/>
            <person name="Nemoto N."/>
            <person name="Oshima T."/>
            <person name="Yura K."/>
            <person name="Bessho Y."/>
        </authorList>
    </citation>
    <scope>NUCLEOTIDE SEQUENCE [LARGE SCALE GENOMIC DNA]</scope>
    <source>
        <strain evidence="12">HB5018</strain>
    </source>
</reference>
<dbReference type="GO" id="GO:0006085">
    <property type="term" value="P:acetyl-CoA biosynthetic process"/>
    <property type="evidence" value="ECO:0007669"/>
    <property type="project" value="TreeGrafter"/>
</dbReference>
<keyword evidence="3" id="KW-0436">Ligase</keyword>